<evidence type="ECO:0000313" key="3">
    <source>
        <dbReference type="EMBL" id="SDT47835.1"/>
    </source>
</evidence>
<organism evidence="3 4">
    <name type="scientific">Mucilaginibacter mallensis</name>
    <dbReference type="NCBI Taxonomy" id="652787"/>
    <lineage>
        <taxon>Bacteria</taxon>
        <taxon>Pseudomonadati</taxon>
        <taxon>Bacteroidota</taxon>
        <taxon>Sphingobacteriia</taxon>
        <taxon>Sphingobacteriales</taxon>
        <taxon>Sphingobacteriaceae</taxon>
        <taxon>Mucilaginibacter</taxon>
    </lineage>
</organism>
<feature type="chain" id="PRO_5009269040" evidence="1">
    <location>
        <begin position="23"/>
        <end position="157"/>
    </location>
</feature>
<keyword evidence="4" id="KW-1185">Reference proteome</keyword>
<dbReference type="InterPro" id="IPR019223">
    <property type="entry name" value="DUF2147"/>
</dbReference>
<dbReference type="EMBL" id="LT629740">
    <property type="protein sequence ID" value="SDT47835.1"/>
    <property type="molecule type" value="Genomic_DNA"/>
</dbReference>
<reference evidence="3 4" key="1">
    <citation type="submission" date="2016-10" db="EMBL/GenBank/DDBJ databases">
        <authorList>
            <person name="de Groot N.N."/>
        </authorList>
    </citation>
    <scope>NUCLEOTIDE SEQUENCE [LARGE SCALE GENOMIC DNA]</scope>
    <source>
        <strain evidence="3 4">MP1X4</strain>
    </source>
</reference>
<gene>
    <name evidence="3" type="ORF">SAMN05216490_3643</name>
</gene>
<feature type="signal peptide" evidence="1">
    <location>
        <begin position="1"/>
        <end position="22"/>
    </location>
</feature>
<dbReference type="OrthoDB" id="9814399at2"/>
<proteinExistence type="predicted"/>
<name>A0A1H2AP93_MUCMA</name>
<keyword evidence="1" id="KW-0732">Signal</keyword>
<dbReference type="PANTHER" id="PTHR36919:SF2">
    <property type="entry name" value="BLL6627 PROTEIN"/>
    <property type="match status" value="1"/>
</dbReference>
<protein>
    <submittedName>
        <fullName evidence="3">Uncharacterized conserved protein, DUF2147 family</fullName>
    </submittedName>
</protein>
<dbReference type="RefSeq" id="WP_091376145.1">
    <property type="nucleotide sequence ID" value="NZ_LT629740.1"/>
</dbReference>
<dbReference type="AlphaFoldDB" id="A0A1H2AP93"/>
<dbReference type="PANTHER" id="PTHR36919">
    <property type="entry name" value="BLR1215 PROTEIN"/>
    <property type="match status" value="1"/>
</dbReference>
<evidence type="ECO:0000313" key="4">
    <source>
        <dbReference type="Proteomes" id="UP000199679"/>
    </source>
</evidence>
<dbReference type="Proteomes" id="UP000199679">
    <property type="component" value="Chromosome I"/>
</dbReference>
<dbReference type="Gene3D" id="2.40.128.520">
    <property type="match status" value="1"/>
</dbReference>
<accession>A0A1H2AP93</accession>
<feature type="domain" description="DUF2147" evidence="2">
    <location>
        <begin position="33"/>
        <end position="149"/>
    </location>
</feature>
<sequence length="157" mass="18114">MNNKLAFSFGVVIMLVIINAMAYAQSAADDICGRWVSDEKNLIVEVCRVNNEYQAKIIWFDAGSDKLMHEWVDKNNPDKALQNRKILGMSVLRNLVYMPKSNSWEEGMIYDAKHGREWNASAYIDKQGALKLKGYWHFKFIGRTMTFTRTKDLAVLK</sequence>
<evidence type="ECO:0000259" key="2">
    <source>
        <dbReference type="Pfam" id="PF09917"/>
    </source>
</evidence>
<evidence type="ECO:0000256" key="1">
    <source>
        <dbReference type="SAM" id="SignalP"/>
    </source>
</evidence>
<dbReference type="Pfam" id="PF09917">
    <property type="entry name" value="DUF2147"/>
    <property type="match status" value="1"/>
</dbReference>
<dbReference type="STRING" id="652787.SAMN05216490_3643"/>